<dbReference type="FunFam" id="1.10.565.10:FF:000011">
    <property type="entry name" value="Nuclear receptor subfamily 5, group A, member 2"/>
    <property type="match status" value="1"/>
</dbReference>
<accession>A0AAE0SZG9</accession>
<keyword evidence="2" id="KW-0804">Transcription</keyword>
<evidence type="ECO:0000313" key="5">
    <source>
        <dbReference type="EMBL" id="KAK3601017.1"/>
    </source>
</evidence>
<reference evidence="5" key="3">
    <citation type="submission" date="2023-05" db="EMBL/GenBank/DDBJ databases">
        <authorList>
            <person name="Smith C.H."/>
        </authorList>
    </citation>
    <scope>NUCLEOTIDE SEQUENCE</scope>
    <source>
        <strain evidence="5">CHS0354</strain>
        <tissue evidence="5">Mantle</tissue>
    </source>
</reference>
<dbReference type="AlphaFoldDB" id="A0AAE0SZG9"/>
<keyword evidence="1" id="KW-0805">Transcription regulation</keyword>
<feature type="domain" description="NR LBD" evidence="4">
    <location>
        <begin position="44"/>
        <end position="286"/>
    </location>
</feature>
<dbReference type="SMART" id="SM00430">
    <property type="entry name" value="HOLI"/>
    <property type="match status" value="1"/>
</dbReference>
<dbReference type="Proteomes" id="UP001195483">
    <property type="component" value="Unassembled WGS sequence"/>
</dbReference>
<reference evidence="5" key="2">
    <citation type="journal article" date="2021" name="Genome Biol. Evol.">
        <title>Developing a high-quality reference genome for a parasitic bivalve with doubly uniparental inheritance (Bivalvia: Unionida).</title>
        <authorList>
            <person name="Smith C.H."/>
        </authorList>
    </citation>
    <scope>NUCLEOTIDE SEQUENCE</scope>
    <source>
        <strain evidence="5">CHS0354</strain>
        <tissue evidence="5">Mantle</tissue>
    </source>
</reference>
<dbReference type="EMBL" id="JAEAOA010000546">
    <property type="protein sequence ID" value="KAK3601017.1"/>
    <property type="molecule type" value="Genomic_DNA"/>
</dbReference>
<comment type="caution">
    <text evidence="5">The sequence shown here is derived from an EMBL/GenBank/DDBJ whole genome shotgun (WGS) entry which is preliminary data.</text>
</comment>
<name>A0AAE0SZG9_9BIVA</name>
<keyword evidence="3" id="KW-0675">Receptor</keyword>
<reference evidence="5" key="1">
    <citation type="journal article" date="2021" name="Genome Biol. Evol.">
        <title>A High-Quality Reference Genome for a Parasitic Bivalve with Doubly Uniparental Inheritance (Bivalvia: Unionida).</title>
        <authorList>
            <person name="Smith C.H."/>
        </authorList>
    </citation>
    <scope>NUCLEOTIDE SEQUENCE</scope>
    <source>
        <strain evidence="5">CHS0354</strain>
    </source>
</reference>
<proteinExistence type="predicted"/>
<evidence type="ECO:0000313" key="6">
    <source>
        <dbReference type="Proteomes" id="UP001195483"/>
    </source>
</evidence>
<keyword evidence="6" id="KW-1185">Reference proteome</keyword>
<dbReference type="InterPro" id="IPR050274">
    <property type="entry name" value="Nuclear_hormone_rcpt_NR2"/>
</dbReference>
<evidence type="ECO:0000256" key="2">
    <source>
        <dbReference type="ARBA" id="ARBA00023163"/>
    </source>
</evidence>
<evidence type="ECO:0000259" key="4">
    <source>
        <dbReference type="PROSITE" id="PS51843"/>
    </source>
</evidence>
<dbReference type="SUPFAM" id="SSF48508">
    <property type="entry name" value="Nuclear receptor ligand-binding domain"/>
    <property type="match status" value="1"/>
</dbReference>
<evidence type="ECO:0000256" key="1">
    <source>
        <dbReference type="ARBA" id="ARBA00023015"/>
    </source>
</evidence>
<sequence length="286" mass="31851">MQRILGLRGSFRVWSPPPNFRQAEFAVFVSGGIWGGGSTENPENSPTVSSTVMLPTTGSFSFIPPFSFDRAFASTSLIFNEANIKDNFGSASLELVYETAAKLLFMSVNWARSIPSFVQLPFRDQAILLEESWCELFILSASQYSLLIDVGQLVSACGFSANNQPERAAACDIQLTKLRDIIERFNSFGLDFTDFACLKAVVLFKSDIKGLRDNLQVESLQDQAQLMLSGYSSLHYPNNKARFGKLLLQLHSLRTISPRLIQDIFFRRAIGSIPIESLLCDIFKSS</sequence>
<dbReference type="InterPro" id="IPR035500">
    <property type="entry name" value="NHR-like_dom_sf"/>
</dbReference>
<dbReference type="InterPro" id="IPR000536">
    <property type="entry name" value="Nucl_hrmn_rcpt_lig-bd"/>
</dbReference>
<dbReference type="PANTHER" id="PTHR24083">
    <property type="entry name" value="NUCLEAR HORMONE RECEPTOR"/>
    <property type="match status" value="1"/>
</dbReference>
<dbReference type="PRINTS" id="PR01282">
    <property type="entry name" value="COUPTNFACTOR"/>
</dbReference>
<dbReference type="Gene3D" id="1.10.565.10">
    <property type="entry name" value="Retinoid X Receptor"/>
    <property type="match status" value="1"/>
</dbReference>
<gene>
    <name evidence="5" type="ORF">CHS0354_008127</name>
</gene>
<evidence type="ECO:0000256" key="3">
    <source>
        <dbReference type="ARBA" id="ARBA00023170"/>
    </source>
</evidence>
<dbReference type="PRINTS" id="PR00398">
    <property type="entry name" value="STRDHORMONER"/>
</dbReference>
<protein>
    <recommendedName>
        <fullName evidence="4">NR LBD domain-containing protein</fullName>
    </recommendedName>
</protein>
<dbReference type="PROSITE" id="PS51843">
    <property type="entry name" value="NR_LBD"/>
    <property type="match status" value="1"/>
</dbReference>
<organism evidence="5 6">
    <name type="scientific">Potamilus streckersoni</name>
    <dbReference type="NCBI Taxonomy" id="2493646"/>
    <lineage>
        <taxon>Eukaryota</taxon>
        <taxon>Metazoa</taxon>
        <taxon>Spiralia</taxon>
        <taxon>Lophotrochozoa</taxon>
        <taxon>Mollusca</taxon>
        <taxon>Bivalvia</taxon>
        <taxon>Autobranchia</taxon>
        <taxon>Heteroconchia</taxon>
        <taxon>Palaeoheterodonta</taxon>
        <taxon>Unionida</taxon>
        <taxon>Unionoidea</taxon>
        <taxon>Unionidae</taxon>
        <taxon>Ambleminae</taxon>
        <taxon>Lampsilini</taxon>
        <taxon>Potamilus</taxon>
    </lineage>
</organism>
<dbReference type="InterPro" id="IPR001723">
    <property type="entry name" value="Nuclear_hrmn_rcpt"/>
</dbReference>
<dbReference type="Pfam" id="PF00104">
    <property type="entry name" value="Hormone_recep"/>
    <property type="match status" value="1"/>
</dbReference>